<feature type="domain" description="Calcium/calmodulin-dependent protein kinase II association-domain" evidence="2">
    <location>
        <begin position="81"/>
        <end position="199"/>
    </location>
</feature>
<comment type="caution">
    <text evidence="3">The sequence shown here is derived from an EMBL/GenBank/DDBJ whole genome shotgun (WGS) entry which is preliminary data.</text>
</comment>
<dbReference type="AlphaFoldDB" id="A0ABD3SR56"/>
<reference evidence="3 4" key="1">
    <citation type="submission" date="2024-10" db="EMBL/GenBank/DDBJ databases">
        <title>Updated reference genomes for cyclostephanoid diatoms.</title>
        <authorList>
            <person name="Roberts W.R."/>
            <person name="Alverson A.J."/>
        </authorList>
    </citation>
    <scope>NUCLEOTIDE SEQUENCE [LARGE SCALE GENOMIC DNA]</scope>
    <source>
        <strain evidence="3 4">AJA228-03</strain>
    </source>
</reference>
<feature type="domain" description="Calcium/calmodulin-dependent protein kinase II association-domain" evidence="2">
    <location>
        <begin position="339"/>
        <end position="457"/>
    </location>
</feature>
<sequence length="620" mass="68818">MRFTSIATALTLATNSNGFVPKATTSSIQGISISGYSPVFYEASDVSSTSSRSTSLSLFSSASRTARKFNAPAKSEGLPTEKEVRALFELWNSALATGDSKIVASRYTKSPVLLATVSDKPRTDFDSVNDYFVDFLKKKPQGKIIEGKINIGDGWASDAGIYEFTMGATGDKVKARYTYNYVKEDGIWKIQHHHSSVMPEEIALGKPITESEVRGLFSLWNNALATLDPKTVASRYAKKGVLLPTVSDTPRTDFASIEDYFKKFLQLKPQGEILESHVTIGKNWCSDVGIYEFTMGATGKKVKGRYTFVYVYEDGEWKINHHHSSILPEGIVTAEPITEEEVRGLFNLWNDALATLDPKKVANRYASKGVLLPTVSDVPRTDYPGLVDYFTKFLQLKPQGKIESGNVLIGTNWAQDAGIYEFTMGATGAKVKGRYTFVYIFEDGEWKISQHHSSVMPEASAPKAITEEEVKNLFQLWNSALATLDPDAVAKRYAKNGVLLPTVSDVPRTDYALIKDYFEGFLKKKPQGEILESYVTMGNNWCQDAGIYEFTMGATGDKVKGRYSFVYVWEDGEWKISHHHSSVMPEAFLGAYPKPAVKKAEPQKESAVKTTEPQKELALQ</sequence>
<protein>
    <recommendedName>
        <fullName evidence="2">Calcium/calmodulin-dependent protein kinase II association-domain domain-containing protein</fullName>
    </recommendedName>
</protein>
<dbReference type="EMBL" id="JALLPB020000008">
    <property type="protein sequence ID" value="KAL3827091.1"/>
    <property type="molecule type" value="Genomic_DNA"/>
</dbReference>
<feature type="region of interest" description="Disordered" evidence="1">
    <location>
        <begin position="598"/>
        <end position="620"/>
    </location>
</feature>
<dbReference type="SUPFAM" id="SSF54427">
    <property type="entry name" value="NTF2-like"/>
    <property type="match status" value="4"/>
</dbReference>
<dbReference type="NCBIfam" id="TIGR02246">
    <property type="entry name" value="SgcJ/EcaC family oxidoreductase"/>
    <property type="match status" value="4"/>
</dbReference>
<evidence type="ECO:0000259" key="2">
    <source>
        <dbReference type="Pfam" id="PF08332"/>
    </source>
</evidence>
<feature type="domain" description="Calcium/calmodulin-dependent protein kinase II association-domain" evidence="2">
    <location>
        <begin position="467"/>
        <end position="585"/>
    </location>
</feature>
<dbReference type="Pfam" id="PF08332">
    <property type="entry name" value="CaMKII_AD"/>
    <property type="match status" value="4"/>
</dbReference>
<keyword evidence="4" id="KW-1185">Reference proteome</keyword>
<dbReference type="InterPro" id="IPR011944">
    <property type="entry name" value="Steroid_delta5-4_isomerase"/>
</dbReference>
<dbReference type="Proteomes" id="UP001530377">
    <property type="component" value="Unassembled WGS sequence"/>
</dbReference>
<dbReference type="InterPro" id="IPR013543">
    <property type="entry name" value="Ca/CaM-dep_prot_kinase-assoc"/>
</dbReference>
<gene>
    <name evidence="3" type="ORF">ACHAXA_002326</name>
</gene>
<organism evidence="3 4">
    <name type="scientific">Cyclostephanos tholiformis</name>
    <dbReference type="NCBI Taxonomy" id="382380"/>
    <lineage>
        <taxon>Eukaryota</taxon>
        <taxon>Sar</taxon>
        <taxon>Stramenopiles</taxon>
        <taxon>Ochrophyta</taxon>
        <taxon>Bacillariophyta</taxon>
        <taxon>Coscinodiscophyceae</taxon>
        <taxon>Thalassiosirophycidae</taxon>
        <taxon>Stephanodiscales</taxon>
        <taxon>Stephanodiscaceae</taxon>
        <taxon>Cyclostephanos</taxon>
    </lineage>
</organism>
<evidence type="ECO:0000256" key="1">
    <source>
        <dbReference type="SAM" id="MobiDB-lite"/>
    </source>
</evidence>
<evidence type="ECO:0000313" key="4">
    <source>
        <dbReference type="Proteomes" id="UP001530377"/>
    </source>
</evidence>
<dbReference type="Gene3D" id="3.10.450.50">
    <property type="match status" value="4"/>
</dbReference>
<name>A0ABD3SR56_9STRA</name>
<evidence type="ECO:0000313" key="3">
    <source>
        <dbReference type="EMBL" id="KAL3827091.1"/>
    </source>
</evidence>
<dbReference type="InterPro" id="IPR032710">
    <property type="entry name" value="NTF2-like_dom_sf"/>
</dbReference>
<proteinExistence type="predicted"/>
<feature type="domain" description="Calcium/calmodulin-dependent protein kinase II association-domain" evidence="2">
    <location>
        <begin position="210"/>
        <end position="326"/>
    </location>
</feature>
<accession>A0ABD3SR56</accession>